<evidence type="ECO:0000313" key="2">
    <source>
        <dbReference type="EMBL" id="KAH9528798.1"/>
    </source>
</evidence>
<protein>
    <submittedName>
        <fullName evidence="2">Uncharacterized protein</fullName>
    </submittedName>
</protein>
<accession>A0A922IGN3</accession>
<evidence type="ECO:0000313" key="3">
    <source>
        <dbReference type="Proteomes" id="UP000790347"/>
    </source>
</evidence>
<proteinExistence type="predicted"/>
<reference evidence="2" key="2">
    <citation type="journal article" date="2022" name="Res Sq">
        <title>Comparative Genomics Reveals Insights into the Divergent Evolution of Astigmatic Mites and Household Pest Adaptations.</title>
        <authorList>
            <person name="Xiong Q."/>
            <person name="Wan A.T.-Y."/>
            <person name="Liu X.-Y."/>
            <person name="Fung C.S.-H."/>
            <person name="Xiao X."/>
            <person name="Malainual N."/>
            <person name="Hou J."/>
            <person name="Wang L."/>
            <person name="Wang M."/>
            <person name="Yang K."/>
            <person name="Cui Y."/>
            <person name="Leung E."/>
            <person name="Nong W."/>
            <person name="Shin S.-K."/>
            <person name="Au S."/>
            <person name="Jeong K.Y."/>
            <person name="Chew F.T."/>
            <person name="Hui J."/>
            <person name="Leung T.F."/>
            <person name="Tungtrongchitr A."/>
            <person name="Zhong N."/>
            <person name="Liu Z."/>
            <person name="Tsui S."/>
        </authorList>
    </citation>
    <scope>NUCLEOTIDE SEQUENCE</scope>
    <source>
        <strain evidence="2">Derf</strain>
        <tissue evidence="2">Whole organism</tissue>
    </source>
</reference>
<dbReference type="AlphaFoldDB" id="A0A922IGN3"/>
<dbReference type="EMBL" id="ASGP02000001">
    <property type="protein sequence ID" value="KAH9528798.1"/>
    <property type="molecule type" value="Genomic_DNA"/>
</dbReference>
<feature type="region of interest" description="Disordered" evidence="1">
    <location>
        <begin position="1"/>
        <end position="60"/>
    </location>
</feature>
<sequence>MYSQNPSRFNQKQITDGKDEANKNMDITDRCSQTIRLPHKSTLTRPVRDRENGKSTPNTIIQTRENGKSQLTRAVQNFNIEKTSNPPNTTTYQSQNQHVFNARLLNR</sequence>
<feature type="compositionally biased region" description="Basic and acidic residues" evidence="1">
    <location>
        <begin position="15"/>
        <end position="29"/>
    </location>
</feature>
<gene>
    <name evidence="2" type="ORF">DERF_002712</name>
</gene>
<reference evidence="2" key="1">
    <citation type="submission" date="2013-05" db="EMBL/GenBank/DDBJ databases">
        <authorList>
            <person name="Yim A.K.Y."/>
            <person name="Chan T.F."/>
            <person name="Ji K.M."/>
            <person name="Liu X.Y."/>
            <person name="Zhou J.W."/>
            <person name="Li R.Q."/>
            <person name="Yang K.Y."/>
            <person name="Li J."/>
            <person name="Li M."/>
            <person name="Law P.T.W."/>
            <person name="Wu Y.L."/>
            <person name="Cai Z.L."/>
            <person name="Qin H."/>
            <person name="Bao Y."/>
            <person name="Leung R.K.K."/>
            <person name="Ng P.K.S."/>
            <person name="Zou J."/>
            <person name="Zhong X.J."/>
            <person name="Ran P.X."/>
            <person name="Zhong N.S."/>
            <person name="Liu Z.G."/>
            <person name="Tsui S.K.W."/>
        </authorList>
    </citation>
    <scope>NUCLEOTIDE SEQUENCE</scope>
    <source>
        <strain evidence="2">Derf</strain>
        <tissue evidence="2">Whole organism</tissue>
    </source>
</reference>
<dbReference type="Proteomes" id="UP000790347">
    <property type="component" value="Unassembled WGS sequence"/>
</dbReference>
<evidence type="ECO:0000256" key="1">
    <source>
        <dbReference type="SAM" id="MobiDB-lite"/>
    </source>
</evidence>
<name>A0A922IGN3_DERFA</name>
<comment type="caution">
    <text evidence="2">The sequence shown here is derived from an EMBL/GenBank/DDBJ whole genome shotgun (WGS) entry which is preliminary data.</text>
</comment>
<keyword evidence="3" id="KW-1185">Reference proteome</keyword>
<organism evidence="2 3">
    <name type="scientific">Dermatophagoides farinae</name>
    <name type="common">American house dust mite</name>
    <dbReference type="NCBI Taxonomy" id="6954"/>
    <lineage>
        <taxon>Eukaryota</taxon>
        <taxon>Metazoa</taxon>
        <taxon>Ecdysozoa</taxon>
        <taxon>Arthropoda</taxon>
        <taxon>Chelicerata</taxon>
        <taxon>Arachnida</taxon>
        <taxon>Acari</taxon>
        <taxon>Acariformes</taxon>
        <taxon>Sarcoptiformes</taxon>
        <taxon>Astigmata</taxon>
        <taxon>Psoroptidia</taxon>
        <taxon>Analgoidea</taxon>
        <taxon>Pyroglyphidae</taxon>
        <taxon>Dermatophagoidinae</taxon>
        <taxon>Dermatophagoides</taxon>
    </lineage>
</organism>
<feature type="compositionally biased region" description="Polar residues" evidence="1">
    <location>
        <begin position="1"/>
        <end position="14"/>
    </location>
</feature>